<feature type="transmembrane region" description="Helical" evidence="1">
    <location>
        <begin position="21"/>
        <end position="42"/>
    </location>
</feature>
<dbReference type="RefSeq" id="WP_164455072.1">
    <property type="nucleotide sequence ID" value="NZ_AP022372.1"/>
</dbReference>
<organism evidence="2 3">
    <name type="scientific">Providencia rettgeri</name>
    <dbReference type="NCBI Taxonomy" id="587"/>
    <lineage>
        <taxon>Bacteria</taxon>
        <taxon>Pseudomonadati</taxon>
        <taxon>Pseudomonadota</taxon>
        <taxon>Gammaproteobacteria</taxon>
        <taxon>Enterobacterales</taxon>
        <taxon>Morganellaceae</taxon>
        <taxon>Providencia</taxon>
    </lineage>
</organism>
<keyword evidence="1" id="KW-0472">Membrane</keyword>
<name>A0A9N8CZ47_PRORE</name>
<sequence>MPTIHFLPDRLNAQPTVFRGFTTGEMFTAAGIGFAFGLLLSIPLLPLAGWVVVPTGALIMPLAVVFFGGKFLTRIKRGKPENYLYRRLSQRLQTGVLAALPFTGRLSENALITASQGWFLRRSRPVYRLLSGGGQ</sequence>
<dbReference type="Proteomes" id="UP000834611">
    <property type="component" value="Unassembled WGS sequence"/>
</dbReference>
<feature type="transmembrane region" description="Helical" evidence="1">
    <location>
        <begin position="48"/>
        <end position="69"/>
    </location>
</feature>
<dbReference type="InterPro" id="IPR021877">
    <property type="entry name" value="DUF3487"/>
</dbReference>
<dbReference type="EMBL" id="CAHPSF010000003">
    <property type="protein sequence ID" value="CAB5688935.1"/>
    <property type="molecule type" value="Genomic_DNA"/>
</dbReference>
<dbReference type="AlphaFoldDB" id="A0A9N8CZ47"/>
<protein>
    <submittedName>
        <fullName evidence="2">Conjugative transfer region protein</fullName>
    </submittedName>
</protein>
<evidence type="ECO:0000313" key="3">
    <source>
        <dbReference type="Proteomes" id="UP000834611"/>
    </source>
</evidence>
<proteinExistence type="predicted"/>
<comment type="caution">
    <text evidence="2">The sequence shown here is derived from an EMBL/GenBank/DDBJ whole genome shotgun (WGS) entry which is preliminary data.</text>
</comment>
<evidence type="ECO:0000313" key="2">
    <source>
        <dbReference type="EMBL" id="CAB5688935.1"/>
    </source>
</evidence>
<gene>
    <name evidence="2" type="ORF">GHA_01770</name>
</gene>
<dbReference type="Pfam" id="PF11990">
    <property type="entry name" value="DUF3487"/>
    <property type="match status" value="1"/>
</dbReference>
<accession>A0A9N8CZ47</accession>
<reference evidence="2" key="1">
    <citation type="submission" date="2020-05" db="EMBL/GenBank/DDBJ databases">
        <authorList>
            <person name="Delgado-Blas J."/>
        </authorList>
    </citation>
    <scope>NUCLEOTIDE SEQUENCE</scope>
    <source>
        <strain evidence="2">BB1453</strain>
    </source>
</reference>
<evidence type="ECO:0000256" key="1">
    <source>
        <dbReference type="SAM" id="Phobius"/>
    </source>
</evidence>
<keyword evidence="1" id="KW-1133">Transmembrane helix</keyword>
<dbReference type="NCBIfam" id="TIGR03750">
    <property type="entry name" value="conj_TIGR03750"/>
    <property type="match status" value="1"/>
</dbReference>
<keyword evidence="1" id="KW-0812">Transmembrane</keyword>